<dbReference type="GO" id="GO:0016020">
    <property type="term" value="C:membrane"/>
    <property type="evidence" value="ECO:0007669"/>
    <property type="project" value="GOC"/>
</dbReference>
<evidence type="ECO:0000256" key="2">
    <source>
        <dbReference type="ARBA" id="ARBA00022729"/>
    </source>
</evidence>
<sequence length="966" mass="107403">MDGFGVSLTDASAWLMNYKLDNSKRAEVMEKLFGNTGIGLSLLRQPIGSSDFAWAAYTYADTPNDTSLNQFTIDRDKVYILPMVKAAIAKNPSIKVMGSPWSAPAWMKYSNNLNGGKLKAEHYGTYANYFKKYIEAYQAEGVPIYAVTLQNEPMYEPSHYPSMGMDAQDQTGFIGDYLGPTLRNAGINTKIIAFDHNFLDWNFPNQVITNLKNAGKGSYVSGSAFHHYDSGDGSTMTSIHNNHPDKDVWFTEGGFGNWNDPQNGTSSGFDNMMNEFINITRNWSKSIILWNAALDQKDGPALLSPNNTNKGMITIRNSDNRNDAPENNVTYHKQYYLLGHFSKFVVPNAYRIDSNTGSEVKNVAFRNPDGSKVVVAYNSSSSSKNVKIQWGSQSFVVTIPGKSAMTYKCPAQEAGKQNTMQRYVFDPLNPEKSTTEAAFPNRGNNWDTRNNGKDFEKVKAALDASSSNIRMESAKGLNTTIQLNLSAGVPVDGVLDPEAYSLTGLPEGDWSIQAEGRSSDNTITISISGTSASAVMDTAVVRVTLMADAVQDRDWLASEAINVSLLRYSQLVLTDESRKMKVEESIIADNTGFNDPATKEYKYGSDAMGANEYTFLRGTHSLFKDDLAAGIIPSPDSVISGWNQKDILTYTQGDAHIQNVGTFNDSTNQMVFSLNDVDSSGIGSFYDDLIRFVTSIYVVKYEKDSAAIANLQDADFREVSRVFLKTYKDTLVDINSEISPKDTKLTKSNVTPYTKEVMDKVSKVSYEEALQKLLGKRALDGKLNIAGNSDKFEAATEAEKASLQAAWEAYKLQVRSNFPNLTDDEFNDYFKIKDIVRRIHQGIGSIGVERYNVLIEGASEVNTDDILLDVKEQTRDANLSKDAYLKTAVDPDSYLGVLEAMNRSHLIKEVSPFKGDYTDKPFKNKEELEQYLVDAAKAYAYASSRLDKVSDELNYKFEERFRILHL</sequence>
<dbReference type="SUPFAM" id="SSF51445">
    <property type="entry name" value="(Trans)glycosidases"/>
    <property type="match status" value="1"/>
</dbReference>
<organism evidence="6 7">
    <name type="scientific">Phytophthora kernoviae 00238/432</name>
    <dbReference type="NCBI Taxonomy" id="1284355"/>
    <lineage>
        <taxon>Eukaryota</taxon>
        <taxon>Sar</taxon>
        <taxon>Stramenopiles</taxon>
        <taxon>Oomycota</taxon>
        <taxon>Peronosporomycetes</taxon>
        <taxon>Peronosporales</taxon>
        <taxon>Peronosporaceae</taxon>
        <taxon>Phytophthora</taxon>
    </lineage>
</organism>
<dbReference type="InterPro" id="IPR013780">
    <property type="entry name" value="Glyco_hydro_b"/>
</dbReference>
<gene>
    <name evidence="6" type="ORF">G195_000323</name>
</gene>
<accession>A0A8J4SHR5</accession>
<evidence type="ECO:0000259" key="4">
    <source>
        <dbReference type="Pfam" id="PF02055"/>
    </source>
</evidence>
<reference evidence="6" key="2">
    <citation type="submission" date="2020-02" db="EMBL/GenBank/DDBJ databases">
        <authorList>
            <person name="Studholme D.J."/>
        </authorList>
    </citation>
    <scope>NUCLEOTIDE SEQUENCE</scope>
    <source>
        <strain evidence="6">00238/432</strain>
    </source>
</reference>
<keyword evidence="3" id="KW-0378">Hydrolase</keyword>
<evidence type="ECO:0000313" key="6">
    <source>
        <dbReference type="EMBL" id="KAF4326054.1"/>
    </source>
</evidence>
<dbReference type="GO" id="GO:0006680">
    <property type="term" value="P:glucosylceramide catabolic process"/>
    <property type="evidence" value="ECO:0007669"/>
    <property type="project" value="TreeGrafter"/>
</dbReference>
<name>A0A8J4SHR5_9STRA</name>
<comment type="caution">
    <text evidence="6">The sequence shown here is derived from an EMBL/GenBank/DDBJ whole genome shotgun (WGS) entry which is preliminary data.</text>
</comment>
<dbReference type="EMBL" id="AOFI03000001">
    <property type="protein sequence ID" value="KAF4326054.1"/>
    <property type="molecule type" value="Genomic_DNA"/>
</dbReference>
<dbReference type="PRINTS" id="PR00843">
    <property type="entry name" value="GLHYDRLASE30"/>
</dbReference>
<evidence type="ECO:0000256" key="1">
    <source>
        <dbReference type="ARBA" id="ARBA00005382"/>
    </source>
</evidence>
<evidence type="ECO:0008006" key="8">
    <source>
        <dbReference type="Google" id="ProtNLM"/>
    </source>
</evidence>
<feature type="domain" description="Glycosyl hydrolase family 30 TIM-barrel" evidence="4">
    <location>
        <begin position="2"/>
        <end position="345"/>
    </location>
</feature>
<evidence type="ECO:0000259" key="5">
    <source>
        <dbReference type="Pfam" id="PF17189"/>
    </source>
</evidence>
<dbReference type="Gene3D" id="3.20.20.80">
    <property type="entry name" value="Glycosidases"/>
    <property type="match status" value="1"/>
</dbReference>
<dbReference type="PANTHER" id="PTHR11069">
    <property type="entry name" value="GLUCOSYLCERAMIDASE"/>
    <property type="match status" value="1"/>
</dbReference>
<protein>
    <recommendedName>
        <fullName evidence="8">Glycosyl hydrolase family 30 TIM-barrel domain-containing protein</fullName>
    </recommendedName>
</protein>
<dbReference type="InterPro" id="IPR017853">
    <property type="entry name" value="GH"/>
</dbReference>
<dbReference type="PANTHER" id="PTHR11069:SF23">
    <property type="entry name" value="LYSOSOMAL ACID GLUCOSYLCERAMIDASE"/>
    <property type="match status" value="1"/>
</dbReference>
<dbReference type="InterPro" id="IPR001139">
    <property type="entry name" value="Glyco_hydro_30"/>
</dbReference>
<dbReference type="InterPro" id="IPR033453">
    <property type="entry name" value="Glyco_hydro_30_TIM-barrel"/>
</dbReference>
<dbReference type="InterPro" id="IPR033452">
    <property type="entry name" value="GH30_C"/>
</dbReference>
<dbReference type="Gene3D" id="2.60.40.1180">
    <property type="entry name" value="Golgi alpha-mannosidase II"/>
    <property type="match status" value="1"/>
</dbReference>
<evidence type="ECO:0000313" key="7">
    <source>
        <dbReference type="Proteomes" id="UP000702964"/>
    </source>
</evidence>
<dbReference type="GO" id="GO:0004348">
    <property type="term" value="F:glucosylceramidase activity"/>
    <property type="evidence" value="ECO:0007669"/>
    <property type="project" value="InterPro"/>
</dbReference>
<comment type="similarity">
    <text evidence="1">Belongs to the glycosyl hydrolase 30 family.</text>
</comment>
<proteinExistence type="inferred from homology"/>
<dbReference type="Pfam" id="PF10009">
    <property type="entry name" value="DUF2252"/>
    <property type="match status" value="1"/>
</dbReference>
<dbReference type="Pfam" id="PF02055">
    <property type="entry name" value="Glyco_hydro_30"/>
    <property type="match status" value="1"/>
</dbReference>
<feature type="domain" description="Glycosyl hydrolase family 30 beta sandwich" evidence="5">
    <location>
        <begin position="348"/>
        <end position="407"/>
    </location>
</feature>
<evidence type="ECO:0000256" key="3">
    <source>
        <dbReference type="ARBA" id="ARBA00022801"/>
    </source>
</evidence>
<dbReference type="InterPro" id="IPR018721">
    <property type="entry name" value="DUF2252"/>
</dbReference>
<dbReference type="AlphaFoldDB" id="A0A8J4SHR5"/>
<keyword evidence="2" id="KW-0732">Signal</keyword>
<dbReference type="Pfam" id="PF17189">
    <property type="entry name" value="Glyco_hydro_30C"/>
    <property type="match status" value="1"/>
</dbReference>
<dbReference type="SUPFAM" id="SSF51011">
    <property type="entry name" value="Glycosyl hydrolase domain"/>
    <property type="match status" value="1"/>
</dbReference>
<dbReference type="Proteomes" id="UP000702964">
    <property type="component" value="Unassembled WGS sequence"/>
</dbReference>
<reference evidence="6" key="1">
    <citation type="journal article" date="2015" name="Genom Data">
        <title>Draft genome sequences of Phytophthora kernoviae and Phytophthora ramorum lineage EU2 from Scotland.</title>
        <authorList>
            <person name="Sambles C."/>
            <person name="Schlenzig A."/>
            <person name="O'Neill P."/>
            <person name="Grant M."/>
            <person name="Studholme D.J."/>
        </authorList>
    </citation>
    <scope>NUCLEOTIDE SEQUENCE</scope>
    <source>
        <strain evidence="6">00238/432</strain>
    </source>
</reference>